<comment type="caution">
    <text evidence="2">The sequence shown here is derived from an EMBL/GenBank/DDBJ whole genome shotgun (WGS) entry which is preliminary data.</text>
</comment>
<keyword evidence="3" id="KW-1185">Reference proteome</keyword>
<dbReference type="EMBL" id="CAXKWB010002915">
    <property type="protein sequence ID" value="CAL4067990.1"/>
    <property type="molecule type" value="Genomic_DNA"/>
</dbReference>
<keyword evidence="1" id="KW-0812">Transmembrane</keyword>
<feature type="transmembrane region" description="Helical" evidence="1">
    <location>
        <begin position="81"/>
        <end position="99"/>
    </location>
</feature>
<organism evidence="2 3">
    <name type="scientific">Meganyctiphanes norvegica</name>
    <name type="common">Northern krill</name>
    <name type="synonym">Thysanopoda norvegica</name>
    <dbReference type="NCBI Taxonomy" id="48144"/>
    <lineage>
        <taxon>Eukaryota</taxon>
        <taxon>Metazoa</taxon>
        <taxon>Ecdysozoa</taxon>
        <taxon>Arthropoda</taxon>
        <taxon>Crustacea</taxon>
        <taxon>Multicrustacea</taxon>
        <taxon>Malacostraca</taxon>
        <taxon>Eumalacostraca</taxon>
        <taxon>Eucarida</taxon>
        <taxon>Euphausiacea</taxon>
        <taxon>Euphausiidae</taxon>
        <taxon>Meganyctiphanes</taxon>
    </lineage>
</organism>
<keyword evidence="1" id="KW-1133">Transmembrane helix</keyword>
<evidence type="ECO:0000256" key="1">
    <source>
        <dbReference type="SAM" id="Phobius"/>
    </source>
</evidence>
<evidence type="ECO:0000313" key="3">
    <source>
        <dbReference type="Proteomes" id="UP001497623"/>
    </source>
</evidence>
<evidence type="ECO:0000313" key="2">
    <source>
        <dbReference type="EMBL" id="CAL4067990.1"/>
    </source>
</evidence>
<keyword evidence="1" id="KW-0472">Membrane</keyword>
<gene>
    <name evidence="2" type="ORF">MNOR_LOCUS6872</name>
</gene>
<sequence>MFKDTFLENGIGCYITVACDFTNDYHKKYHQYGTDIVYQYSLYCNKEEQHAIYGHFLKRNFIINFISKQISKYLNSKHFRCIIYSLFSYLIMFHFLYVIDMCNFFCLEFKRIFFVMFCYMDTLVKKEVGNDLLQELL</sequence>
<reference evidence="2 3" key="1">
    <citation type="submission" date="2024-05" db="EMBL/GenBank/DDBJ databases">
        <authorList>
            <person name="Wallberg A."/>
        </authorList>
    </citation>
    <scope>NUCLEOTIDE SEQUENCE [LARGE SCALE GENOMIC DNA]</scope>
</reference>
<dbReference type="AlphaFoldDB" id="A0AAV2Q164"/>
<dbReference type="Proteomes" id="UP001497623">
    <property type="component" value="Unassembled WGS sequence"/>
</dbReference>
<protein>
    <submittedName>
        <fullName evidence="2">Uncharacterized protein</fullName>
    </submittedName>
</protein>
<name>A0AAV2Q164_MEGNR</name>
<accession>A0AAV2Q164</accession>
<dbReference type="PROSITE" id="PS51257">
    <property type="entry name" value="PROKAR_LIPOPROTEIN"/>
    <property type="match status" value="1"/>
</dbReference>
<proteinExistence type="predicted"/>